<sequence length="421" mass="47258">MKHFLLRGIVFLVVGIPVFCRAQMENTSFKMICSAIGQKDFFKARTLYNADQRQLSVVQQQFIEAVLSNAFNRPQASNQKIGPLLKAGGGLPDSLQLRLYRIREDNYVKLHQYKAAKTAVQELLNRYGTILKEEEKSDLENNLKLWTALEPVPPQRVQLRSSRIKMEKDKAGLNNLDMITESDTLSCIFDTGANLSTITRSAAQSLKLEVIPAGIDVGALTGNTVKADLGVCKKMRIGNNIIEEVVFLVLPDEALAFPQIGYQIHGILGFPVIEALREVQVTQDGYFIVPEKETDIHTASNMAIDGLSPLIQIDGRHFTFDTGADHTILYRSFFLEQQPQLIRSWKPVKIGLGGAGGKKEYEGYKISHTFSILGRNVQLDSISLLKEPVSNETVYGNIGQDLIRKFKKMTLNFDRMFIKFD</sequence>
<evidence type="ECO:0000259" key="2">
    <source>
        <dbReference type="PROSITE" id="PS50175"/>
    </source>
</evidence>
<feature type="domain" description="Peptidase A2" evidence="2">
    <location>
        <begin position="316"/>
        <end position="357"/>
    </location>
</feature>
<dbReference type="Proteomes" id="UP001199816">
    <property type="component" value="Unassembled WGS sequence"/>
</dbReference>
<accession>A0ABS8PW55</accession>
<protein>
    <submittedName>
        <fullName evidence="3">Retropepsin-like domain-containing protein</fullName>
    </submittedName>
</protein>
<reference evidence="3 4" key="1">
    <citation type="submission" date="2021-11" db="EMBL/GenBank/DDBJ databases">
        <title>Genomic of Niabella pedocola.</title>
        <authorList>
            <person name="Wu T."/>
        </authorList>
    </citation>
    <scope>NUCLEOTIDE SEQUENCE [LARGE SCALE GENOMIC DNA]</scope>
    <source>
        <strain evidence="3 4">JCM 31011</strain>
    </source>
</reference>
<dbReference type="InterPro" id="IPR001995">
    <property type="entry name" value="Peptidase_A2_cat"/>
</dbReference>
<dbReference type="Pfam" id="PF13650">
    <property type="entry name" value="Asp_protease_2"/>
    <property type="match status" value="1"/>
</dbReference>
<dbReference type="InterPro" id="IPR021109">
    <property type="entry name" value="Peptidase_aspartic_dom_sf"/>
</dbReference>
<keyword evidence="4" id="KW-1185">Reference proteome</keyword>
<name>A0ABS8PW55_9BACT</name>
<evidence type="ECO:0000256" key="1">
    <source>
        <dbReference type="ARBA" id="ARBA00022801"/>
    </source>
</evidence>
<dbReference type="PROSITE" id="PS50175">
    <property type="entry name" value="ASP_PROT_RETROV"/>
    <property type="match status" value="1"/>
</dbReference>
<dbReference type="EMBL" id="JAJNEC010000007">
    <property type="protein sequence ID" value="MCD2425302.1"/>
    <property type="molecule type" value="Genomic_DNA"/>
</dbReference>
<gene>
    <name evidence="3" type="ORF">LQ567_21125</name>
</gene>
<proteinExistence type="predicted"/>
<evidence type="ECO:0000313" key="3">
    <source>
        <dbReference type="EMBL" id="MCD2425302.1"/>
    </source>
</evidence>
<dbReference type="Gene3D" id="2.40.70.10">
    <property type="entry name" value="Acid Proteases"/>
    <property type="match status" value="2"/>
</dbReference>
<comment type="caution">
    <text evidence="3">The sequence shown here is derived from an EMBL/GenBank/DDBJ whole genome shotgun (WGS) entry which is preliminary data.</text>
</comment>
<keyword evidence="1" id="KW-0378">Hydrolase</keyword>
<organism evidence="3 4">
    <name type="scientific">Niabella pedocola</name>
    <dbReference type="NCBI Taxonomy" id="1752077"/>
    <lineage>
        <taxon>Bacteria</taxon>
        <taxon>Pseudomonadati</taxon>
        <taxon>Bacteroidota</taxon>
        <taxon>Chitinophagia</taxon>
        <taxon>Chitinophagales</taxon>
        <taxon>Chitinophagaceae</taxon>
        <taxon>Niabella</taxon>
    </lineage>
</organism>
<evidence type="ECO:0000313" key="4">
    <source>
        <dbReference type="Proteomes" id="UP001199816"/>
    </source>
</evidence>
<dbReference type="RefSeq" id="WP_231007759.1">
    <property type="nucleotide sequence ID" value="NZ_JAJNEC010000007.1"/>
</dbReference>